<keyword evidence="3" id="KW-0812">Transmembrane</keyword>
<feature type="transmembrane region" description="Helical" evidence="3">
    <location>
        <begin position="262"/>
        <end position="282"/>
    </location>
</feature>
<dbReference type="PATRIC" id="fig|1609559.3.peg.445"/>
<keyword evidence="2 5" id="KW-0808">Transferase</keyword>
<keyword evidence="3" id="KW-0472">Membrane</keyword>
<dbReference type="PANTHER" id="PTHR43630">
    <property type="entry name" value="POLY-BETA-1,6-N-ACETYL-D-GLUCOSAMINE SYNTHASE"/>
    <property type="match status" value="1"/>
</dbReference>
<keyword evidence="3" id="KW-1133">Transmembrane helix</keyword>
<dbReference type="OrthoDB" id="43988at2157"/>
<feature type="transmembrane region" description="Helical" evidence="3">
    <location>
        <begin position="288"/>
        <end position="308"/>
    </location>
</feature>
<organism evidence="5 6">
    <name type="scientific">Pyrococcus kukulkanii</name>
    <dbReference type="NCBI Taxonomy" id="1609559"/>
    <lineage>
        <taxon>Archaea</taxon>
        <taxon>Methanobacteriati</taxon>
        <taxon>Methanobacteriota</taxon>
        <taxon>Thermococci</taxon>
        <taxon>Thermococcales</taxon>
        <taxon>Thermococcaceae</taxon>
        <taxon>Pyrococcus</taxon>
    </lineage>
</organism>
<dbReference type="KEGG" id="pyc:TQ32_02195"/>
<dbReference type="InterPro" id="IPR001173">
    <property type="entry name" value="Glyco_trans_2-like"/>
</dbReference>
<reference evidence="5 6" key="2">
    <citation type="journal article" date="2016" name="Int. J. Syst. Evol. Microbiol.">
        <title>Pyrococcus kukulkanii sp. nov., a hyperthermophilic, piezophilic archaeon isolated from a deep-sea hydrothermal vent.</title>
        <authorList>
            <person name="Callac N."/>
            <person name="Oger P."/>
            <person name="Lesongeur F."/>
            <person name="Rattray J.E."/>
            <person name="Vannier P."/>
            <person name="Michoud G."/>
            <person name="Beauverger M."/>
            <person name="Gayet N."/>
            <person name="Rouxel O."/>
            <person name="Jebbar M."/>
            <person name="Godfroy A."/>
        </authorList>
    </citation>
    <scope>NUCLEOTIDE SEQUENCE [LARGE SCALE GENOMIC DNA]</scope>
    <source>
        <strain evidence="5 6">NCB100</strain>
    </source>
</reference>
<proteinExistence type="predicted"/>
<dbReference type="InterPro" id="IPR029044">
    <property type="entry name" value="Nucleotide-diphossugar_trans"/>
</dbReference>
<evidence type="ECO:0000313" key="5">
    <source>
        <dbReference type="EMBL" id="AMM53430.1"/>
    </source>
</evidence>
<evidence type="ECO:0000259" key="4">
    <source>
        <dbReference type="Pfam" id="PF00535"/>
    </source>
</evidence>
<dbReference type="GeneID" id="28490606"/>
<dbReference type="CDD" id="cd06423">
    <property type="entry name" value="CESA_like"/>
    <property type="match status" value="1"/>
</dbReference>
<name>A0A127B7S5_9EURY</name>
<keyword evidence="1" id="KW-0328">Glycosyltransferase</keyword>
<feature type="domain" description="Glycosyltransferase 2-like" evidence="4">
    <location>
        <begin position="40"/>
        <end position="200"/>
    </location>
</feature>
<feature type="transmembrane region" description="Helical" evidence="3">
    <location>
        <begin position="317"/>
        <end position="339"/>
    </location>
</feature>
<dbReference type="STRING" id="1609559.TQ32_02195"/>
<dbReference type="Gene3D" id="3.90.550.10">
    <property type="entry name" value="Spore Coat Polysaccharide Biosynthesis Protein SpsA, Chain A"/>
    <property type="match status" value="1"/>
</dbReference>
<protein>
    <submittedName>
        <fullName evidence="5">Glycosyl transferase</fullName>
    </submittedName>
</protein>
<dbReference type="Proteomes" id="UP000070587">
    <property type="component" value="Chromosome"/>
</dbReference>
<evidence type="ECO:0000256" key="1">
    <source>
        <dbReference type="ARBA" id="ARBA00022676"/>
    </source>
</evidence>
<dbReference type="AlphaFoldDB" id="A0A127B7S5"/>
<evidence type="ECO:0000313" key="6">
    <source>
        <dbReference type="Proteomes" id="UP000070587"/>
    </source>
</evidence>
<feature type="transmembrane region" description="Helical" evidence="3">
    <location>
        <begin position="6"/>
        <end position="24"/>
    </location>
</feature>
<sequence>MRIELLLLMIVFIWDGYFFLRYILGLLKGYKTMKWNPTVSVVIPAYNEEENIERAIRAVLEQDYLVKEVIVVDDGSEDRTYEKARSVRDPRVKVIRVEHGGKAWALNHGIKLATGEVIVTTDADSFMAKDAVRRLIERFYSSDVLAVGGQIRVVVESFLTLVQDIEHLRIAMYRRARELDDLTLAPGPLSAYRRDALLKIGGIVDSQVEDYATTKALKKFGKVVYAPKAKLFTRMPITLRELWEQRKRWFLGDLAHLEVKDYAMLLFGDFIALLDVLLPIIFLTKGEFIFLLAFIAFEVFTMLLPIIFEGGKVIEVLLFPIVLWFLALFYFTLHMYGYLAKLSTKTFKQFC</sequence>
<evidence type="ECO:0000256" key="3">
    <source>
        <dbReference type="SAM" id="Phobius"/>
    </source>
</evidence>
<dbReference type="PANTHER" id="PTHR43630:SF1">
    <property type="entry name" value="POLY-BETA-1,6-N-ACETYL-D-GLUCOSAMINE SYNTHASE"/>
    <property type="match status" value="1"/>
</dbReference>
<reference evidence="6" key="1">
    <citation type="submission" date="2015-02" db="EMBL/GenBank/DDBJ databases">
        <title>Pyrococcus kukulkanii sp. nov., a novel hyperthermophilic archaeon isolated from a deep-sea hydrothermal vent at the Guaymas Basin.</title>
        <authorList>
            <person name="Oger P.M."/>
            <person name="Callac N."/>
            <person name="Jebbar M."/>
            <person name="Godfroy A."/>
        </authorList>
    </citation>
    <scope>NUCLEOTIDE SEQUENCE [LARGE SCALE GENOMIC DNA]</scope>
    <source>
        <strain evidence="6">NCB100</strain>
    </source>
</reference>
<dbReference type="GO" id="GO:0016757">
    <property type="term" value="F:glycosyltransferase activity"/>
    <property type="evidence" value="ECO:0007669"/>
    <property type="project" value="UniProtKB-KW"/>
</dbReference>
<accession>A0A127B7S5</accession>
<gene>
    <name evidence="5" type="ORF">TQ32_02195</name>
</gene>
<evidence type="ECO:0000256" key="2">
    <source>
        <dbReference type="ARBA" id="ARBA00022679"/>
    </source>
</evidence>
<dbReference type="Pfam" id="PF00535">
    <property type="entry name" value="Glycos_transf_2"/>
    <property type="match status" value="1"/>
</dbReference>
<dbReference type="SUPFAM" id="SSF53448">
    <property type="entry name" value="Nucleotide-diphospho-sugar transferases"/>
    <property type="match status" value="1"/>
</dbReference>
<dbReference type="RefSeq" id="WP_068320571.1">
    <property type="nucleotide sequence ID" value="NZ_CP010835.1"/>
</dbReference>
<dbReference type="EMBL" id="CP010835">
    <property type="protein sequence ID" value="AMM53430.1"/>
    <property type="molecule type" value="Genomic_DNA"/>
</dbReference>